<keyword evidence="6" id="KW-0804">Transcription</keyword>
<evidence type="ECO:0000256" key="5">
    <source>
        <dbReference type="ARBA" id="ARBA00023125"/>
    </source>
</evidence>
<protein>
    <recommendedName>
        <fullName evidence="9">Zn(2)-C6 fungal-type domain-containing protein</fullName>
    </recommendedName>
</protein>
<dbReference type="SUPFAM" id="SSF57701">
    <property type="entry name" value="Zn2/Cys6 DNA-binding domain"/>
    <property type="match status" value="1"/>
</dbReference>
<dbReference type="InterPro" id="IPR052202">
    <property type="entry name" value="Yeast_MetPath_Reg"/>
</dbReference>
<keyword evidence="11" id="KW-1185">Reference proteome</keyword>
<evidence type="ECO:0000256" key="2">
    <source>
        <dbReference type="ARBA" id="ARBA00022723"/>
    </source>
</evidence>
<dbReference type="GO" id="GO:0045944">
    <property type="term" value="P:positive regulation of transcription by RNA polymerase II"/>
    <property type="evidence" value="ECO:0007669"/>
    <property type="project" value="TreeGrafter"/>
</dbReference>
<evidence type="ECO:0000256" key="3">
    <source>
        <dbReference type="ARBA" id="ARBA00022833"/>
    </source>
</evidence>
<dbReference type="InterPro" id="IPR001138">
    <property type="entry name" value="Zn2Cys6_DnaBD"/>
</dbReference>
<dbReference type="SMART" id="SM00066">
    <property type="entry name" value="GAL4"/>
    <property type="match status" value="1"/>
</dbReference>
<evidence type="ECO:0000313" key="10">
    <source>
        <dbReference type="EMBL" id="KAI9633477.1"/>
    </source>
</evidence>
<keyword evidence="2" id="KW-0479">Metal-binding</keyword>
<evidence type="ECO:0000256" key="7">
    <source>
        <dbReference type="ARBA" id="ARBA00023242"/>
    </source>
</evidence>
<dbReference type="PANTHER" id="PTHR47782">
    <property type="entry name" value="ZN(II)2CYS6 TRANSCRIPTION FACTOR (EUROFUNG)-RELATED"/>
    <property type="match status" value="1"/>
</dbReference>
<name>A0AA38LQL2_9TREE</name>
<dbReference type="SMART" id="SM00906">
    <property type="entry name" value="Fungal_trans"/>
    <property type="match status" value="1"/>
</dbReference>
<evidence type="ECO:0000313" key="11">
    <source>
        <dbReference type="Proteomes" id="UP001164286"/>
    </source>
</evidence>
<evidence type="ECO:0000256" key="1">
    <source>
        <dbReference type="ARBA" id="ARBA00004123"/>
    </source>
</evidence>
<dbReference type="PANTHER" id="PTHR47782:SF7">
    <property type="entry name" value="PROTEIN STB5"/>
    <property type="match status" value="1"/>
</dbReference>
<dbReference type="PROSITE" id="PS50048">
    <property type="entry name" value="ZN2_CY6_FUNGAL_2"/>
    <property type="match status" value="1"/>
</dbReference>
<keyword evidence="3" id="KW-0862">Zinc</keyword>
<dbReference type="GeneID" id="77729151"/>
<dbReference type="GO" id="GO:0008270">
    <property type="term" value="F:zinc ion binding"/>
    <property type="evidence" value="ECO:0007669"/>
    <property type="project" value="InterPro"/>
</dbReference>
<evidence type="ECO:0000259" key="9">
    <source>
        <dbReference type="PROSITE" id="PS50048"/>
    </source>
</evidence>
<keyword evidence="4" id="KW-0805">Transcription regulation</keyword>
<dbReference type="GO" id="GO:0005634">
    <property type="term" value="C:nucleus"/>
    <property type="evidence" value="ECO:0007669"/>
    <property type="project" value="UniProtKB-SubCell"/>
</dbReference>
<dbReference type="CDD" id="cd12148">
    <property type="entry name" value="fungal_TF_MHR"/>
    <property type="match status" value="1"/>
</dbReference>
<comment type="subcellular location">
    <subcellularLocation>
        <location evidence="1">Nucleus</location>
    </subcellularLocation>
</comment>
<dbReference type="Pfam" id="PF04082">
    <property type="entry name" value="Fungal_trans"/>
    <property type="match status" value="1"/>
</dbReference>
<feature type="compositionally biased region" description="Polar residues" evidence="8">
    <location>
        <begin position="1"/>
        <end position="24"/>
    </location>
</feature>
<accession>A0AA38LQL2</accession>
<dbReference type="AlphaFoldDB" id="A0AA38LQL2"/>
<keyword evidence="7" id="KW-0539">Nucleus</keyword>
<dbReference type="Pfam" id="PF00172">
    <property type="entry name" value="Zn_clus"/>
    <property type="match status" value="1"/>
</dbReference>
<evidence type="ECO:0000256" key="4">
    <source>
        <dbReference type="ARBA" id="ARBA00023015"/>
    </source>
</evidence>
<dbReference type="GO" id="GO:0006351">
    <property type="term" value="P:DNA-templated transcription"/>
    <property type="evidence" value="ECO:0007669"/>
    <property type="project" value="InterPro"/>
</dbReference>
<dbReference type="GO" id="GO:0000981">
    <property type="term" value="F:DNA-binding transcription factor activity, RNA polymerase II-specific"/>
    <property type="evidence" value="ECO:0007669"/>
    <property type="project" value="InterPro"/>
</dbReference>
<comment type="caution">
    <text evidence="10">The sequence shown here is derived from an EMBL/GenBank/DDBJ whole genome shotgun (WGS) entry which is preliminary data.</text>
</comment>
<gene>
    <name evidence="10" type="ORF">MKK02DRAFT_38130</name>
</gene>
<sequence length="680" mass="74985">MPTIPESSYQALQPSGPSTPSSSKAPGLSRHISHALACNDCQRRKRKCDRKRPACDSCTKRGKNCSYDIKITDKTHPNYLRDLLDEVKTQTDRVQLLERIIEQRLPDLAGIKARPNASLGTLIQPNLVPPPPLYPARLSPDFIASVLSRIQAVKTDTAPTLLTITGSRLGIQPSYDHTRAAQSTHCAAWPPLMLAQQLVKEYCHHEIVYPALSLADLLKDLEDIYPSSSSPQAKSSSSTALKTCRLFLVFSIGGLWLERTGNGGRIDTSPLRNTALKHLPEALTEDGVDVVSVMLLLALSSLHDWSSLDVFAVVPILVDTTLAVGLNLSAHAETDVEASEQRRRLFWCVYSLERLLGICFSRPCLLVDSDITIELPTRFDGHPDYFRNGAPIEAFFQHSIRMRQIGLDIRRFKLGTLDDMGSQSASQLHARLDECLVAAPSASQAAERSEPMTGDAWFDLSYNVYLTDLYQPSPGRSHTPTQMLRDLRASAWRALSIYAELCERKMVLENYAVYHQLVNLGVTIVFCVTRYDGQIDSMLDPEWCRHARDQVNFASDFVTGFCKGWPYTMTLSQAFHALCAQCILQVPTYTTAPTIASQSFTAGSGSGNALHVHAPQHPDGETISGGQDPWSLWNLRGVQSLPGPDPGLSDSDANRSLDELLAMFGIDAASLSADNMSMDM</sequence>
<dbReference type="GO" id="GO:0043565">
    <property type="term" value="F:sequence-specific DNA binding"/>
    <property type="evidence" value="ECO:0007669"/>
    <property type="project" value="TreeGrafter"/>
</dbReference>
<evidence type="ECO:0000256" key="8">
    <source>
        <dbReference type="SAM" id="MobiDB-lite"/>
    </source>
</evidence>
<dbReference type="InterPro" id="IPR007219">
    <property type="entry name" value="XnlR_reg_dom"/>
</dbReference>
<dbReference type="InterPro" id="IPR036864">
    <property type="entry name" value="Zn2-C6_fun-type_DNA-bd_sf"/>
</dbReference>
<keyword evidence="5" id="KW-0238">DNA-binding</keyword>
<proteinExistence type="predicted"/>
<feature type="region of interest" description="Disordered" evidence="8">
    <location>
        <begin position="1"/>
        <end position="28"/>
    </location>
</feature>
<dbReference type="Gene3D" id="4.10.240.10">
    <property type="entry name" value="Zn(2)-C6 fungal-type DNA-binding domain"/>
    <property type="match status" value="1"/>
</dbReference>
<dbReference type="RefSeq" id="XP_052943254.1">
    <property type="nucleotide sequence ID" value="XM_053089946.1"/>
</dbReference>
<dbReference type="EMBL" id="JAKWFO010000008">
    <property type="protein sequence ID" value="KAI9633477.1"/>
    <property type="molecule type" value="Genomic_DNA"/>
</dbReference>
<evidence type="ECO:0000256" key="6">
    <source>
        <dbReference type="ARBA" id="ARBA00023163"/>
    </source>
</evidence>
<reference evidence="10" key="1">
    <citation type="journal article" date="2022" name="G3 (Bethesda)">
        <title>High quality genome of the basidiomycete yeast Dioszegia hungarica PDD-24b-2 isolated from cloud water.</title>
        <authorList>
            <person name="Jarrige D."/>
            <person name="Haridas S."/>
            <person name="Bleykasten-Grosshans C."/>
            <person name="Joly M."/>
            <person name="Nadalig T."/>
            <person name="Sancelme M."/>
            <person name="Vuilleumier S."/>
            <person name="Grigoriev I.V."/>
            <person name="Amato P."/>
            <person name="Bringel F."/>
        </authorList>
    </citation>
    <scope>NUCLEOTIDE SEQUENCE</scope>
    <source>
        <strain evidence="10">PDD-24b-2</strain>
    </source>
</reference>
<organism evidence="10 11">
    <name type="scientific">Dioszegia hungarica</name>
    <dbReference type="NCBI Taxonomy" id="4972"/>
    <lineage>
        <taxon>Eukaryota</taxon>
        <taxon>Fungi</taxon>
        <taxon>Dikarya</taxon>
        <taxon>Basidiomycota</taxon>
        <taxon>Agaricomycotina</taxon>
        <taxon>Tremellomycetes</taxon>
        <taxon>Tremellales</taxon>
        <taxon>Bulleribasidiaceae</taxon>
        <taxon>Dioszegia</taxon>
    </lineage>
</organism>
<feature type="domain" description="Zn(2)-C6 fungal-type" evidence="9">
    <location>
        <begin position="37"/>
        <end position="67"/>
    </location>
</feature>
<dbReference type="Proteomes" id="UP001164286">
    <property type="component" value="Unassembled WGS sequence"/>
</dbReference>